<feature type="region of interest" description="Disordered" evidence="1">
    <location>
        <begin position="30"/>
        <end position="74"/>
    </location>
</feature>
<accession>A0A2T0S0F5</accession>
<keyword evidence="3" id="KW-1185">Reference proteome</keyword>
<comment type="caution">
    <text evidence="2">The sequence shown here is derived from an EMBL/GenBank/DDBJ whole genome shotgun (WGS) entry which is preliminary data.</text>
</comment>
<proteinExistence type="predicted"/>
<organism evidence="2 3">
    <name type="scientific">Aliiruegeria haliotis</name>
    <dbReference type="NCBI Taxonomy" id="1280846"/>
    <lineage>
        <taxon>Bacteria</taxon>
        <taxon>Pseudomonadati</taxon>
        <taxon>Pseudomonadota</taxon>
        <taxon>Alphaproteobacteria</taxon>
        <taxon>Rhodobacterales</taxon>
        <taxon>Roseobacteraceae</taxon>
        <taxon>Aliiruegeria</taxon>
    </lineage>
</organism>
<reference evidence="2 3" key="1">
    <citation type="submission" date="2018-03" db="EMBL/GenBank/DDBJ databases">
        <title>Genomic Encyclopedia of Archaeal and Bacterial Type Strains, Phase II (KMG-II): from individual species to whole genera.</title>
        <authorList>
            <person name="Goeker M."/>
        </authorList>
    </citation>
    <scope>NUCLEOTIDE SEQUENCE [LARGE SCALE GENOMIC DNA]</scope>
    <source>
        <strain evidence="2 3">DSM 29328</strain>
    </source>
</reference>
<protein>
    <submittedName>
        <fullName evidence="2">Uncharacterized protein</fullName>
    </submittedName>
</protein>
<dbReference type="EMBL" id="PVTD01000001">
    <property type="protein sequence ID" value="PRY26895.1"/>
    <property type="molecule type" value="Genomic_DNA"/>
</dbReference>
<evidence type="ECO:0000313" key="3">
    <source>
        <dbReference type="Proteomes" id="UP000239480"/>
    </source>
</evidence>
<name>A0A2T0S0F5_9RHOB</name>
<dbReference type="AlphaFoldDB" id="A0A2T0S0F5"/>
<dbReference type="Proteomes" id="UP000239480">
    <property type="component" value="Unassembled WGS sequence"/>
</dbReference>
<evidence type="ECO:0000313" key="2">
    <source>
        <dbReference type="EMBL" id="PRY26895.1"/>
    </source>
</evidence>
<evidence type="ECO:0000256" key="1">
    <source>
        <dbReference type="SAM" id="MobiDB-lite"/>
    </source>
</evidence>
<gene>
    <name evidence="2" type="ORF">CLV78_101999</name>
</gene>
<sequence>MQHLLTNPDFCTGLRELWLRGRPDPGGKWRCDDRDRVRPQRKKGQRVWQADGRAGRPDARGSLRGHAPALPAGRNPAWRPRPVLRWLGVRKPQAIRLPLQPAWTFPLTVDTTRLAVCGSFGRSAQTTHSGHCAADMGGGKDLPGLAGDRRRQLRLVRRASLIPPIVGSNRPRQARAWRFSHSRVRGC</sequence>